<dbReference type="GO" id="GO:1990904">
    <property type="term" value="C:ribonucleoprotein complex"/>
    <property type="evidence" value="ECO:0007669"/>
    <property type="project" value="UniProtKB-KW"/>
</dbReference>
<keyword evidence="5" id="KW-1185">Reference proteome</keyword>
<organism evidence="4 5">
    <name type="scientific">Cyberlindnera fabianii</name>
    <name type="common">Yeast</name>
    <name type="synonym">Hansenula fabianii</name>
    <dbReference type="NCBI Taxonomy" id="36022"/>
    <lineage>
        <taxon>Eukaryota</taxon>
        <taxon>Fungi</taxon>
        <taxon>Dikarya</taxon>
        <taxon>Ascomycota</taxon>
        <taxon>Saccharomycotina</taxon>
        <taxon>Saccharomycetes</taxon>
        <taxon>Phaffomycetales</taxon>
        <taxon>Phaffomycetaceae</taxon>
        <taxon>Cyberlindnera</taxon>
    </lineage>
</organism>
<dbReference type="InterPro" id="IPR036401">
    <property type="entry name" value="Ribosomal_eS17_sf"/>
</dbReference>
<evidence type="ECO:0000256" key="1">
    <source>
        <dbReference type="ARBA" id="ARBA00010444"/>
    </source>
</evidence>
<proteinExistence type="inferred from homology"/>
<dbReference type="SUPFAM" id="SSF116820">
    <property type="entry name" value="Rps17e-like"/>
    <property type="match status" value="1"/>
</dbReference>
<evidence type="ECO:0000313" key="4">
    <source>
        <dbReference type="EMBL" id="ONH64871.1"/>
    </source>
</evidence>
<dbReference type="GO" id="GO:0003735">
    <property type="term" value="F:structural constituent of ribosome"/>
    <property type="evidence" value="ECO:0007669"/>
    <property type="project" value="InterPro"/>
</dbReference>
<dbReference type="Gene3D" id="1.10.60.20">
    <property type="entry name" value="Ribosomal protein S17e-like"/>
    <property type="match status" value="1"/>
</dbReference>
<sequence>MVFLTNEKRVIYSRVRIKPSREPPPRIERLSVTLPNTHTLDFEETNKIAAEIAEIPSKRLRNKIASISFKLHGGGARERKDQYVPERFPLLIFLTLRGIGGG</sequence>
<name>A0A1V2L1F1_CYBFA</name>
<dbReference type="Pfam" id="PF00833">
    <property type="entry name" value="Ribosomal_S17e"/>
    <property type="match status" value="1"/>
</dbReference>
<dbReference type="VEuPathDB" id="FungiDB:BON22_5261"/>
<dbReference type="GO" id="GO:0006412">
    <property type="term" value="P:translation"/>
    <property type="evidence" value="ECO:0007669"/>
    <property type="project" value="InterPro"/>
</dbReference>
<comment type="caution">
    <text evidence="4">The sequence shown here is derived from an EMBL/GenBank/DDBJ whole genome shotgun (WGS) entry which is preliminary data.</text>
</comment>
<evidence type="ECO:0000313" key="5">
    <source>
        <dbReference type="Proteomes" id="UP000189513"/>
    </source>
</evidence>
<keyword evidence="2" id="KW-0689">Ribosomal protein</keyword>
<dbReference type="GO" id="GO:0005840">
    <property type="term" value="C:ribosome"/>
    <property type="evidence" value="ECO:0007669"/>
    <property type="project" value="UniProtKB-KW"/>
</dbReference>
<dbReference type="STRING" id="36022.A0A1V2L1F1"/>
<dbReference type="InterPro" id="IPR001210">
    <property type="entry name" value="Ribosomal_eS17"/>
</dbReference>
<keyword evidence="3" id="KW-0687">Ribonucleoprotein</keyword>
<reference evidence="5" key="1">
    <citation type="journal article" date="2017" name="Genome Announc.">
        <title>Genome sequences of Cyberlindnera fabianii 65, Pichia kudriavzevii 129, and Saccharomyces cerevisiae 131 isolated from fermented masau fruits in Zimbabwe.</title>
        <authorList>
            <person name="van Rijswijck I.M.H."/>
            <person name="Derks M.F.L."/>
            <person name="Abee T."/>
            <person name="de Ridder D."/>
            <person name="Smid E.J."/>
        </authorList>
    </citation>
    <scope>NUCLEOTIDE SEQUENCE [LARGE SCALE GENOMIC DNA]</scope>
    <source>
        <strain evidence="5">65</strain>
    </source>
</reference>
<gene>
    <name evidence="4" type="ORF">BON22_5261</name>
</gene>
<protein>
    <submittedName>
        <fullName evidence="4">Uncharacterized protein</fullName>
    </submittedName>
</protein>
<dbReference type="EMBL" id="MPUK01000016">
    <property type="protein sequence ID" value="ONH64871.1"/>
    <property type="molecule type" value="Genomic_DNA"/>
</dbReference>
<comment type="similarity">
    <text evidence="1">Belongs to the eukaryotic ribosomal protein eS17 family.</text>
</comment>
<dbReference type="Proteomes" id="UP000189513">
    <property type="component" value="Unassembled WGS sequence"/>
</dbReference>
<evidence type="ECO:0000256" key="2">
    <source>
        <dbReference type="ARBA" id="ARBA00022980"/>
    </source>
</evidence>
<dbReference type="AlphaFoldDB" id="A0A1V2L1F1"/>
<accession>A0A1V2L1F1</accession>
<evidence type="ECO:0000256" key="3">
    <source>
        <dbReference type="ARBA" id="ARBA00023274"/>
    </source>
</evidence>